<sequence>MKHFNKLYALLLLCLFGWGSLSAQTIPCNTSQKLIKQFDASVSATGERGLIGNKWSGVSNVVDNNLTNAATYTTLIGMSAWIEVESSTTFEAGSFAAFYFDRLDILSLGSGTKIETFLNGNKVESVDKKKFITTLFNNNTNRIGFFTSQKFNKVRITIDPGTQAWFTASVYYAEVFRACDGPALNCNADTNITAPTYPAVINPLRTDVSGLTVGAVLNPDNVVDNDNSNYATLTTPIGVLNKAFLSVLVGAKPYDAGTYAGFRIKNETLVNLAMLDRITIKTYLKGVEQESKSGPALLLGAQILDVNNAQIVGFVTSRSFDEVQIIAEQLVATSLKATQVYNLVLNKPCEGADLVCNTQTTMAKPNYPVFINTSGTGVTGLAGLATVINPENVVDSNTDNYASINLAASGASSGTLAVKKALAPYAAGTYAGFEIQSSSIFNAQFLQQMTVSTYDAAGNKLESANGNGLILGIGTDLLASSGRYVLGFVTTKAFSEVRITVTNLVGLDLGSTKIYKMVVMKSCPKPINCNSSYYWTQPDFPVVVNAQRTGVKSLACTACSVNSPGNIINSNPNDYSRIKLTAGVGNQASISVVDASATYPVGTFAGFTVKDRYFFVQGDLLEYITIKTYNDGVLQESKTSVDLIDLTLLIPIWGTGTKNIGFYTTKPFDEVQIVTGSISSLENIIDVYGIFIDTRKSNGESLSCVKPIIANGDKFSVKGSTGGVTPSVLANDTVNGVSATTSNVDLSLAPNTTLPAGFTLNADGTITVAPNTPAGDYTVQYQICEKGKANNCAIGNAQVKVEAPVLVATTDNLGDFNSGVAGVTSSILANDTYDGQPATTANVNIVLDPTPLPQGITMNPDGTFNVAANAA</sequence>
<name>A0A1T5FQ20_9FLAO</name>
<evidence type="ECO:0000313" key="3">
    <source>
        <dbReference type="Proteomes" id="UP000191112"/>
    </source>
</evidence>
<accession>A0A1T5FQ20</accession>
<evidence type="ECO:0000256" key="1">
    <source>
        <dbReference type="SAM" id="SignalP"/>
    </source>
</evidence>
<gene>
    <name evidence="2" type="ORF">SAMN05660477_02210</name>
</gene>
<keyword evidence="1" id="KW-0732">Signal</keyword>
<evidence type="ECO:0000313" key="2">
    <source>
        <dbReference type="EMBL" id="SKB98256.1"/>
    </source>
</evidence>
<dbReference type="OrthoDB" id="599464at2"/>
<dbReference type="EMBL" id="FUYZ01000007">
    <property type="protein sequence ID" value="SKB98256.1"/>
    <property type="molecule type" value="Genomic_DNA"/>
</dbReference>
<keyword evidence="3" id="KW-1185">Reference proteome</keyword>
<dbReference type="STRING" id="619805.SAMN05660477_02210"/>
<dbReference type="RefSeq" id="WP_079667423.1">
    <property type="nucleotide sequence ID" value="NZ_FUYZ01000007.1"/>
</dbReference>
<reference evidence="2 3" key="1">
    <citation type="submission" date="2017-02" db="EMBL/GenBank/DDBJ databases">
        <authorList>
            <person name="Peterson S.W."/>
        </authorList>
    </citation>
    <scope>NUCLEOTIDE SEQUENCE [LARGE SCALE GENOMIC DNA]</scope>
    <source>
        <strain evidence="2 3">DSM 22323</strain>
    </source>
</reference>
<dbReference type="Proteomes" id="UP000191112">
    <property type="component" value="Unassembled WGS sequence"/>
</dbReference>
<dbReference type="AlphaFoldDB" id="A0A1T5FQ20"/>
<proteinExistence type="predicted"/>
<protein>
    <submittedName>
        <fullName evidence="2">Uncharacterized protein</fullName>
    </submittedName>
</protein>
<feature type="chain" id="PRO_5012843563" evidence="1">
    <location>
        <begin position="24"/>
        <end position="871"/>
    </location>
</feature>
<feature type="signal peptide" evidence="1">
    <location>
        <begin position="1"/>
        <end position="23"/>
    </location>
</feature>
<organism evidence="2 3">
    <name type="scientific">Soonwooa buanensis</name>
    <dbReference type="NCBI Taxonomy" id="619805"/>
    <lineage>
        <taxon>Bacteria</taxon>
        <taxon>Pseudomonadati</taxon>
        <taxon>Bacteroidota</taxon>
        <taxon>Flavobacteriia</taxon>
        <taxon>Flavobacteriales</taxon>
        <taxon>Weeksellaceae</taxon>
        <taxon>Chryseobacterium group</taxon>
        <taxon>Soonwooa</taxon>
    </lineage>
</organism>